<sequence>MFDKPQDKFSTPRALNDRRPTSAPKRLTSQTATTRPLGSVRTTAKPLAEVKTSVRTLTPKTTLRSTTPTPVTTPRPKSQSPSPISTRPAPRKPVAATKNRLSSGSSSDGSNGSSPGSGRSSSLGKLQRAVIAPPVEAPRITPKRTTLTGKTTGNIKVKIPGSKARPDSGIADIDTTNLAPAAEGTLEKCKSCQLRSPILDPVAMEIQANDKALRKIMDLEISNTSLLAVNSSLENTIRQQAQELDELRQEIERLKGLSSVNAETVAILANGSTTKSPAPVEDSRSEPAVVDIDSLIKEDEHVEIAFARICATIQQMVGDGKKAAEYETPAHIIDEAQARDAEATARRDLIRKESRSALGKTLASSQGDTFSSLNSHSQQAANGSMAVTSVPMTVKVGKRSRASRSSMSSGSDVSRSSSSSKSSSSSGACNSIPNKNEPHTEGDKDMKARRLSIVMRPVVDTPTHAYLDDPYVLLENPMPMTTNYYGSNRCQSRPQFGGARMRPDDMDSLLSA</sequence>
<dbReference type="Proteomes" id="UP000053201">
    <property type="component" value="Unassembled WGS sequence"/>
</dbReference>
<feature type="compositionally biased region" description="Basic and acidic residues" evidence="2">
    <location>
        <begin position="436"/>
        <end position="446"/>
    </location>
</feature>
<feature type="compositionally biased region" description="Low complexity" evidence="2">
    <location>
        <begin position="102"/>
        <end position="124"/>
    </location>
</feature>
<feature type="compositionally biased region" description="Low complexity" evidence="2">
    <location>
        <begin position="403"/>
        <end position="426"/>
    </location>
</feature>
<dbReference type="OrthoDB" id="2555519at2759"/>
<dbReference type="InParanoid" id="A0A0L0HEK2"/>
<evidence type="ECO:0000313" key="4">
    <source>
        <dbReference type="Proteomes" id="UP000053201"/>
    </source>
</evidence>
<dbReference type="VEuPathDB" id="FungiDB:SPPG_05263"/>
<gene>
    <name evidence="3" type="ORF">SPPG_05263</name>
</gene>
<dbReference type="STRING" id="645134.A0A0L0HEK2"/>
<keyword evidence="1" id="KW-0175">Coiled coil</keyword>
<reference evidence="3 4" key="1">
    <citation type="submission" date="2009-08" db="EMBL/GenBank/DDBJ databases">
        <title>The Genome Sequence of Spizellomyces punctatus strain DAOM BR117.</title>
        <authorList>
            <consortium name="The Broad Institute Genome Sequencing Platform"/>
            <person name="Russ C."/>
            <person name="Cuomo C."/>
            <person name="Shea T."/>
            <person name="Young S.K."/>
            <person name="Zeng Q."/>
            <person name="Koehrsen M."/>
            <person name="Haas B."/>
            <person name="Borodovsky M."/>
            <person name="Guigo R."/>
            <person name="Alvarado L."/>
            <person name="Berlin A."/>
            <person name="Bochicchio J."/>
            <person name="Borenstein D."/>
            <person name="Chapman S."/>
            <person name="Chen Z."/>
            <person name="Engels R."/>
            <person name="Freedman E."/>
            <person name="Gellesch M."/>
            <person name="Goldberg J."/>
            <person name="Griggs A."/>
            <person name="Gujja S."/>
            <person name="Heiman D."/>
            <person name="Hepburn T."/>
            <person name="Howarth C."/>
            <person name="Jen D."/>
            <person name="Larson L."/>
            <person name="Lewis B."/>
            <person name="Mehta T."/>
            <person name="Park D."/>
            <person name="Pearson M."/>
            <person name="Roberts A."/>
            <person name="Saif S."/>
            <person name="Shenoy N."/>
            <person name="Sisk P."/>
            <person name="Stolte C."/>
            <person name="Sykes S."/>
            <person name="Thomson T."/>
            <person name="Walk T."/>
            <person name="White J."/>
            <person name="Yandava C."/>
            <person name="Burger G."/>
            <person name="Gray M.W."/>
            <person name="Holland P.W.H."/>
            <person name="King N."/>
            <person name="Lang F.B.F."/>
            <person name="Roger A.J."/>
            <person name="Ruiz-Trillo I."/>
            <person name="Lander E."/>
            <person name="Nusbaum C."/>
        </authorList>
    </citation>
    <scope>NUCLEOTIDE SEQUENCE [LARGE SCALE GENOMIC DNA]</scope>
    <source>
        <strain evidence="3 4">DAOM BR117</strain>
    </source>
</reference>
<organism evidence="3 4">
    <name type="scientific">Spizellomyces punctatus (strain DAOM BR117)</name>
    <dbReference type="NCBI Taxonomy" id="645134"/>
    <lineage>
        <taxon>Eukaryota</taxon>
        <taxon>Fungi</taxon>
        <taxon>Fungi incertae sedis</taxon>
        <taxon>Chytridiomycota</taxon>
        <taxon>Chytridiomycota incertae sedis</taxon>
        <taxon>Chytridiomycetes</taxon>
        <taxon>Spizellomycetales</taxon>
        <taxon>Spizellomycetaceae</taxon>
        <taxon>Spizellomyces</taxon>
    </lineage>
</organism>
<proteinExistence type="predicted"/>
<evidence type="ECO:0000256" key="2">
    <source>
        <dbReference type="SAM" id="MobiDB-lite"/>
    </source>
</evidence>
<feature type="region of interest" description="Disordered" evidence="2">
    <location>
        <begin position="1"/>
        <end position="125"/>
    </location>
</feature>
<dbReference type="AlphaFoldDB" id="A0A0L0HEK2"/>
<evidence type="ECO:0000256" key="1">
    <source>
        <dbReference type="SAM" id="Coils"/>
    </source>
</evidence>
<accession>A0A0L0HEK2</accession>
<keyword evidence="4" id="KW-1185">Reference proteome</keyword>
<dbReference type="RefSeq" id="XP_016607930.1">
    <property type="nucleotide sequence ID" value="XM_016753486.1"/>
</dbReference>
<dbReference type="GeneID" id="27688653"/>
<feature type="compositionally biased region" description="Polar residues" evidence="2">
    <location>
        <begin position="362"/>
        <end position="391"/>
    </location>
</feature>
<evidence type="ECO:0000313" key="3">
    <source>
        <dbReference type="EMBL" id="KNC99890.1"/>
    </source>
</evidence>
<feature type="compositionally biased region" description="Polar residues" evidence="2">
    <location>
        <begin position="27"/>
        <end position="42"/>
    </location>
</feature>
<feature type="compositionally biased region" description="Low complexity" evidence="2">
    <location>
        <begin position="56"/>
        <end position="78"/>
    </location>
</feature>
<name>A0A0L0HEK2_SPIPD</name>
<feature type="region of interest" description="Disordered" evidence="2">
    <location>
        <begin position="360"/>
        <end position="446"/>
    </location>
</feature>
<feature type="coiled-coil region" evidence="1">
    <location>
        <begin position="230"/>
        <end position="257"/>
    </location>
</feature>
<feature type="region of interest" description="Disordered" evidence="2">
    <location>
        <begin position="130"/>
        <end position="149"/>
    </location>
</feature>
<dbReference type="EMBL" id="KQ257457">
    <property type="protein sequence ID" value="KNC99890.1"/>
    <property type="molecule type" value="Genomic_DNA"/>
</dbReference>
<protein>
    <submittedName>
        <fullName evidence="3">Uncharacterized protein</fullName>
    </submittedName>
</protein>